<keyword evidence="2" id="KW-1185">Reference proteome</keyword>
<protein>
    <recommendedName>
        <fullName evidence="3">EAL domain-containing protein</fullName>
    </recommendedName>
</protein>
<evidence type="ECO:0000313" key="1">
    <source>
        <dbReference type="EMBL" id="MBU6113707.1"/>
    </source>
</evidence>
<evidence type="ECO:0008006" key="3">
    <source>
        <dbReference type="Google" id="ProtNLM"/>
    </source>
</evidence>
<dbReference type="RefSeq" id="WP_216683562.1">
    <property type="nucleotide sequence ID" value="NZ_JAHLZN010000010.1"/>
</dbReference>
<organism evidence="1 2">
    <name type="scientific">Mammaliicoccus lentus</name>
    <name type="common">Staphylococcus lentus</name>
    <dbReference type="NCBI Taxonomy" id="42858"/>
    <lineage>
        <taxon>Bacteria</taxon>
        <taxon>Bacillati</taxon>
        <taxon>Bacillota</taxon>
        <taxon>Bacilli</taxon>
        <taxon>Bacillales</taxon>
        <taxon>Staphylococcaceae</taxon>
        <taxon>Mammaliicoccus</taxon>
    </lineage>
</organism>
<accession>A0ABS6GYH8</accession>
<dbReference type="Proteomes" id="UP000770161">
    <property type="component" value="Unassembled WGS sequence"/>
</dbReference>
<dbReference type="EMBL" id="JAHLZN010000010">
    <property type="protein sequence ID" value="MBU6113707.1"/>
    <property type="molecule type" value="Genomic_DNA"/>
</dbReference>
<reference evidence="1 2" key="1">
    <citation type="submission" date="2021-06" db="EMBL/GenBank/DDBJ databases">
        <title>Staphylococcus lentus K169 genome sequencing.</title>
        <authorList>
            <person name="Sundareshan S."/>
            <person name="Akhila D.S."/>
            <person name="Prachi D."/>
            <person name="Sivakumar R."/>
            <person name="Rajendhran J."/>
            <person name="Isloor S."/>
            <person name="Hegde N.R."/>
        </authorList>
    </citation>
    <scope>NUCLEOTIDE SEQUENCE [LARGE SCALE GENOMIC DNA]</scope>
    <source>
        <strain evidence="1 2">K169</strain>
    </source>
</reference>
<name>A0ABS6GYH8_MAMLE</name>
<sequence>MRIITFHFAFIVFLAEVINELFKEESVLIPIDSLEELDANKNHVFQGYLLTNATHAISNQKGLFLTIDLLKKIKRRLYLD</sequence>
<gene>
    <name evidence="1" type="ORF">KQ656_07035</name>
</gene>
<comment type="caution">
    <text evidence="1">The sequence shown here is derived from an EMBL/GenBank/DDBJ whole genome shotgun (WGS) entry which is preliminary data.</text>
</comment>
<evidence type="ECO:0000313" key="2">
    <source>
        <dbReference type="Proteomes" id="UP000770161"/>
    </source>
</evidence>
<proteinExistence type="predicted"/>